<dbReference type="OrthoDB" id="9771504at2"/>
<evidence type="ECO:0000256" key="1">
    <source>
        <dbReference type="PIRSR" id="PIRSR038992-1"/>
    </source>
</evidence>
<accession>A0A0U5B9H2</accession>
<dbReference type="EMBL" id="AP017315">
    <property type="protein sequence ID" value="BAU30975.1"/>
    <property type="molecule type" value="Genomic_DNA"/>
</dbReference>
<dbReference type="InterPro" id="IPR013785">
    <property type="entry name" value="Aldolase_TIM"/>
</dbReference>
<organism evidence="2 3">
    <name type="scientific">Microcella alkaliphila</name>
    <dbReference type="NCBI Taxonomy" id="279828"/>
    <lineage>
        <taxon>Bacteria</taxon>
        <taxon>Bacillati</taxon>
        <taxon>Actinomycetota</taxon>
        <taxon>Actinomycetes</taxon>
        <taxon>Micrococcales</taxon>
        <taxon>Microbacteriaceae</taxon>
        <taxon>Microcella</taxon>
    </lineage>
</organism>
<proteinExistence type="predicted"/>
<name>A0A0U5B9H2_9MICO</name>
<evidence type="ECO:0000313" key="3">
    <source>
        <dbReference type="Proteomes" id="UP000218965"/>
    </source>
</evidence>
<dbReference type="PANTHER" id="PTHR47916">
    <property type="entry name" value="FRUCTOSE-BISPHOSPHATE ALDOLASE CLASS 1"/>
    <property type="match status" value="1"/>
</dbReference>
<dbReference type="GO" id="GO:0004332">
    <property type="term" value="F:fructose-bisphosphate aldolase activity"/>
    <property type="evidence" value="ECO:0007669"/>
    <property type="project" value="InterPro"/>
</dbReference>
<gene>
    <name evidence="2" type="ORF">MalAC0309_0096</name>
</gene>
<dbReference type="InterPro" id="IPR050456">
    <property type="entry name" value="DeoC/FbaB_aldolase"/>
</dbReference>
<dbReference type="KEGG" id="malk:MalAC0309_0096"/>
<dbReference type="SUPFAM" id="SSF51569">
    <property type="entry name" value="Aldolase"/>
    <property type="match status" value="1"/>
</dbReference>
<dbReference type="PIRSF" id="PIRSF038992">
    <property type="entry name" value="Aldolase_Ia"/>
    <property type="match status" value="1"/>
</dbReference>
<dbReference type="Proteomes" id="UP000218965">
    <property type="component" value="Chromosome"/>
</dbReference>
<dbReference type="RefSeq" id="WP_096419891.1">
    <property type="nucleotide sequence ID" value="NZ_AP017315.1"/>
</dbReference>
<evidence type="ECO:0000313" key="2">
    <source>
        <dbReference type="EMBL" id="BAU30975.1"/>
    </source>
</evidence>
<feature type="active site" description="Schiff-base intermediate with dihydroxyacetone-P" evidence="1">
    <location>
        <position position="189"/>
    </location>
</feature>
<dbReference type="SMART" id="SM01133">
    <property type="entry name" value="DeoC"/>
    <property type="match status" value="1"/>
</dbReference>
<sequence length="281" mass="29122">MTTDSYIPQLGAGSALGRSIRLRRLFGEDGKAVVVALDQAVPRGVAPRLAAIRDTWAQIDAGEPDAVTVSKGIAATLFGGRGRSRPWILKASTFSVEFHLTYDATVASVDEAVRLGADAVAVGISAGSSVQAQMLEMLSRVTERAAELGLPTVCHAYPSGELWGDRKGSVESVLYAARAAAECGVDIIKTWYTGSAESFREVVDGTPGLVMVAGGAKLDTDLEVLQFAESVVDAGAAGLTIGRNVWGAADPAGMVKALRAIVHEGVSASEAARSHLIATTA</sequence>
<dbReference type="AlphaFoldDB" id="A0A0U5B9H2"/>
<dbReference type="PANTHER" id="PTHR47916:SF1">
    <property type="entry name" value="3-HYDROXY-5-PHOSPHONOOXYPENTANE-2,4-DIONE THIOLASE"/>
    <property type="match status" value="1"/>
</dbReference>
<protein>
    <submittedName>
        <fullName evidence="2">Fructose-bisphosphate aldolase</fullName>
    </submittedName>
</protein>
<dbReference type="Gene3D" id="3.20.20.70">
    <property type="entry name" value="Aldolase class I"/>
    <property type="match status" value="1"/>
</dbReference>
<dbReference type="InterPro" id="IPR002915">
    <property type="entry name" value="DeoC/FbaB/LacD_aldolase"/>
</dbReference>
<feature type="active site" description="Proton donor" evidence="1">
    <location>
        <position position="157"/>
    </location>
</feature>
<reference evidence="3" key="1">
    <citation type="submission" date="2015-12" db="EMBL/GenBank/DDBJ databases">
        <authorList>
            <person name="Shamseldin A."/>
            <person name="Moawad H."/>
            <person name="Abd El-Rahim W.M."/>
            <person name="Sadowsky M.J."/>
        </authorList>
    </citation>
    <scope>NUCLEOTIDE SEQUENCE [LARGE SCALE GENOMIC DNA]</scope>
    <source>
        <strain evidence="3">JAM AC0309</strain>
    </source>
</reference>
<reference evidence="2 3" key="2">
    <citation type="submission" date="2016-01" db="EMBL/GenBank/DDBJ databases">
        <title>Microcella alkaliphila JAM AC0309 whole genome shotgun sequence.</title>
        <authorList>
            <person name="Kurata A."/>
            <person name="Hirose Y."/>
            <person name="Kishimoto N."/>
            <person name="Kobayashi T."/>
        </authorList>
    </citation>
    <scope>NUCLEOTIDE SEQUENCE [LARGE SCALE GENOMIC DNA]</scope>
    <source>
        <strain evidence="2 3">JAM AC0309</strain>
    </source>
</reference>
<dbReference type="InterPro" id="IPR041720">
    <property type="entry name" value="FbaB-like"/>
</dbReference>
<dbReference type="Pfam" id="PF01791">
    <property type="entry name" value="DeoC"/>
    <property type="match status" value="1"/>
</dbReference>